<organism evidence="2 3">
    <name type="scientific">Pustulibacterium marinum</name>
    <dbReference type="NCBI Taxonomy" id="1224947"/>
    <lineage>
        <taxon>Bacteria</taxon>
        <taxon>Pseudomonadati</taxon>
        <taxon>Bacteroidota</taxon>
        <taxon>Flavobacteriia</taxon>
        <taxon>Flavobacteriales</taxon>
        <taxon>Flavobacteriaceae</taxon>
        <taxon>Pustulibacterium</taxon>
    </lineage>
</organism>
<protein>
    <submittedName>
        <fullName evidence="2">Putative F0F1-ATPase subunit Ca2+/Mg2+ transporter</fullName>
    </submittedName>
</protein>
<dbReference type="OrthoDB" id="9798708at2"/>
<dbReference type="STRING" id="1224947.SAMN05216480_101153"/>
<feature type="transmembrane region" description="Helical" evidence="1">
    <location>
        <begin position="12"/>
        <end position="31"/>
    </location>
</feature>
<evidence type="ECO:0000256" key="1">
    <source>
        <dbReference type="SAM" id="Phobius"/>
    </source>
</evidence>
<name>A0A1I7EU11_9FLAO</name>
<dbReference type="Proteomes" id="UP000199138">
    <property type="component" value="Unassembled WGS sequence"/>
</dbReference>
<reference evidence="2 3" key="1">
    <citation type="submission" date="2016-10" db="EMBL/GenBank/DDBJ databases">
        <authorList>
            <person name="de Groot N.N."/>
        </authorList>
    </citation>
    <scope>NUCLEOTIDE SEQUENCE [LARGE SCALE GENOMIC DNA]</scope>
    <source>
        <strain evidence="2 3">CGMCC 1.12333</strain>
    </source>
</reference>
<proteinExistence type="predicted"/>
<dbReference type="InterPro" id="IPR032820">
    <property type="entry name" value="ATPase_put"/>
</dbReference>
<gene>
    <name evidence="2" type="ORF">SAMN05216480_101153</name>
</gene>
<evidence type="ECO:0000313" key="2">
    <source>
        <dbReference type="EMBL" id="SFU27378.1"/>
    </source>
</evidence>
<feature type="transmembrane region" description="Helical" evidence="1">
    <location>
        <begin position="47"/>
        <end position="65"/>
    </location>
</feature>
<keyword evidence="1" id="KW-0812">Transmembrane</keyword>
<dbReference type="Pfam" id="PF09527">
    <property type="entry name" value="ATPase_gene1"/>
    <property type="match status" value="1"/>
</dbReference>
<evidence type="ECO:0000313" key="3">
    <source>
        <dbReference type="Proteomes" id="UP000199138"/>
    </source>
</evidence>
<dbReference type="AlphaFoldDB" id="A0A1I7EU11"/>
<keyword evidence="1" id="KW-1133">Transmembrane helix</keyword>
<accession>A0A1I7EU11</accession>
<dbReference type="EMBL" id="FPBK01000001">
    <property type="protein sequence ID" value="SFU27378.1"/>
    <property type="molecule type" value="Genomic_DNA"/>
</dbReference>
<keyword evidence="3" id="KW-1185">Reference proteome</keyword>
<dbReference type="RefSeq" id="WP_093021601.1">
    <property type="nucleotide sequence ID" value="NZ_FPBK01000001.1"/>
</dbReference>
<keyword evidence="1" id="KW-0472">Membrane</keyword>
<sequence>MANKKPRNQLHKYMRFAGAGIQIGVIIFLFFKIGEWLDVKYHKTNELYTNILTLVGVFLSIYMIVKEALKLGKDE</sequence>